<proteinExistence type="predicted"/>
<dbReference type="InterPro" id="IPR003812">
    <property type="entry name" value="Fido"/>
</dbReference>
<dbReference type="AlphaFoldDB" id="A0A1W1CCX1"/>
<dbReference type="SUPFAM" id="SSF140931">
    <property type="entry name" value="Fic-like"/>
    <property type="match status" value="1"/>
</dbReference>
<dbReference type="InterPro" id="IPR040198">
    <property type="entry name" value="Fido_containing"/>
</dbReference>
<protein>
    <submittedName>
        <fullName evidence="2">MloA</fullName>
    </submittedName>
</protein>
<dbReference type="PROSITE" id="PS51459">
    <property type="entry name" value="FIDO"/>
    <property type="match status" value="1"/>
</dbReference>
<dbReference type="Pfam" id="PF02661">
    <property type="entry name" value="Fic"/>
    <property type="match status" value="1"/>
</dbReference>
<dbReference type="PANTHER" id="PTHR13504:SF38">
    <property type="entry name" value="FIDO DOMAIN-CONTAINING PROTEIN"/>
    <property type="match status" value="1"/>
</dbReference>
<name>A0A1W1CCX1_9ZZZZ</name>
<dbReference type="InterPro" id="IPR036597">
    <property type="entry name" value="Fido-like_dom_sf"/>
</dbReference>
<feature type="domain" description="Fido" evidence="1">
    <location>
        <begin position="191"/>
        <end position="349"/>
    </location>
</feature>
<organism evidence="2">
    <name type="scientific">hydrothermal vent metagenome</name>
    <dbReference type="NCBI Taxonomy" id="652676"/>
    <lineage>
        <taxon>unclassified sequences</taxon>
        <taxon>metagenomes</taxon>
        <taxon>ecological metagenomes</taxon>
    </lineage>
</organism>
<sequence>MAKKIIEVAPTEFNFSTKNINKIDDFLRQNSQYNELMNYFSKYQDVDKKGRYLYWDEFRWRVEKDDNPQMAWWATKMMRLFKLKEIELYDKEEHNFNFCIPDSLRAKLYKIYNFSRQGIVPTNSLKKNFLISSLIMEEAISSSQLEGASVTRRIAKDMLSHERKPRTEDEQMILNNYLLMKEIKIVKNENLTIDMILSFHKIATLGSSENGVIPGQFREDNDIFISSGRDGEVVHRPPCYTQIPERLSKICIFANEKHDGEHGSVFIDPVVKAIILHFMIGYEHPFSDGNGRTARAIFYWYMLKNGFDYFEYISISKFLKEAPKKYGMSYLYSEIDDNDLTYFIYYQVEVILRAIDELLSYLQVKSREFEEIATLLSGSKIGEKLNFVQKDIVKKALKTPGRIFTAKEISVDYDVSANSARKYLNELAKYKILITAKNGKTISYIAHSDIRMVLLGEK</sequence>
<accession>A0A1W1CCX1</accession>
<dbReference type="PANTHER" id="PTHR13504">
    <property type="entry name" value="FIDO DOMAIN-CONTAINING PROTEIN DDB_G0283145"/>
    <property type="match status" value="1"/>
</dbReference>
<gene>
    <name evidence="2" type="ORF">MNB_SV-12-400</name>
</gene>
<reference evidence="2" key="1">
    <citation type="submission" date="2016-10" db="EMBL/GenBank/DDBJ databases">
        <authorList>
            <person name="de Groot N.N."/>
        </authorList>
    </citation>
    <scope>NUCLEOTIDE SEQUENCE</scope>
</reference>
<evidence type="ECO:0000313" key="2">
    <source>
        <dbReference type="EMBL" id="SFV63552.1"/>
    </source>
</evidence>
<dbReference type="EMBL" id="FPHE01000127">
    <property type="protein sequence ID" value="SFV63552.1"/>
    <property type="molecule type" value="Genomic_DNA"/>
</dbReference>
<dbReference type="Gene3D" id="1.10.3290.10">
    <property type="entry name" value="Fido-like domain"/>
    <property type="match status" value="1"/>
</dbReference>
<evidence type="ECO:0000259" key="1">
    <source>
        <dbReference type="PROSITE" id="PS51459"/>
    </source>
</evidence>